<evidence type="ECO:0000313" key="1">
    <source>
        <dbReference type="EMBL" id="GAF72917.1"/>
    </source>
</evidence>
<proteinExistence type="predicted"/>
<reference evidence="1" key="1">
    <citation type="journal article" date="2014" name="Front. Microbiol.">
        <title>High frequency of phylogenetically diverse reductive dehalogenase-homologous genes in deep subseafloor sedimentary metagenomes.</title>
        <authorList>
            <person name="Kawai M."/>
            <person name="Futagami T."/>
            <person name="Toyoda A."/>
            <person name="Takaki Y."/>
            <person name="Nishi S."/>
            <person name="Hori S."/>
            <person name="Arai W."/>
            <person name="Tsubouchi T."/>
            <person name="Morono Y."/>
            <person name="Uchiyama I."/>
            <person name="Ito T."/>
            <person name="Fujiyama A."/>
            <person name="Inagaki F."/>
            <person name="Takami H."/>
        </authorList>
    </citation>
    <scope>NUCLEOTIDE SEQUENCE</scope>
    <source>
        <strain evidence="1">Expedition CK06-06</strain>
    </source>
</reference>
<dbReference type="InterPro" id="IPR012675">
    <property type="entry name" value="Beta-grasp_dom_sf"/>
</dbReference>
<dbReference type="InterPro" id="IPR016155">
    <property type="entry name" value="Mopterin_synth/thiamin_S_b"/>
</dbReference>
<evidence type="ECO:0008006" key="2">
    <source>
        <dbReference type="Google" id="ProtNLM"/>
    </source>
</evidence>
<dbReference type="CDD" id="cd17040">
    <property type="entry name" value="Ubl_MoaD_like"/>
    <property type="match status" value="1"/>
</dbReference>
<dbReference type="AlphaFoldDB" id="X0SAF2"/>
<dbReference type="Pfam" id="PF02597">
    <property type="entry name" value="ThiS"/>
    <property type="match status" value="1"/>
</dbReference>
<dbReference type="Gene3D" id="3.10.20.30">
    <property type="match status" value="1"/>
</dbReference>
<dbReference type="EMBL" id="BARS01005407">
    <property type="protein sequence ID" value="GAF72917.1"/>
    <property type="molecule type" value="Genomic_DNA"/>
</dbReference>
<sequence length="93" mass="10634">MAKVNLNLLNIFYLLTKVKAIEYEAKTVKDVIAQFLEDYRDKLDPQILSKNKKKLDSQILILVNGRNIKYLDKYKTKLKEGDALHLSVPLAGG</sequence>
<dbReference type="SUPFAM" id="SSF54285">
    <property type="entry name" value="MoaD/ThiS"/>
    <property type="match status" value="1"/>
</dbReference>
<comment type="caution">
    <text evidence="1">The sequence shown here is derived from an EMBL/GenBank/DDBJ whole genome shotgun (WGS) entry which is preliminary data.</text>
</comment>
<gene>
    <name evidence="1" type="ORF">S01H1_10597</name>
</gene>
<accession>X0SAF2</accession>
<protein>
    <recommendedName>
        <fullName evidence="2">Ubiquitin-like domain-containing protein</fullName>
    </recommendedName>
</protein>
<organism evidence="1">
    <name type="scientific">marine sediment metagenome</name>
    <dbReference type="NCBI Taxonomy" id="412755"/>
    <lineage>
        <taxon>unclassified sequences</taxon>
        <taxon>metagenomes</taxon>
        <taxon>ecological metagenomes</taxon>
    </lineage>
</organism>
<name>X0SAF2_9ZZZZ</name>
<dbReference type="InterPro" id="IPR003749">
    <property type="entry name" value="ThiS/MoaD-like"/>
</dbReference>